<name>A0ACC0NME6_RHOML</name>
<accession>A0ACC0NME6</accession>
<sequence length="71" mass="8268">MFGVTLSLLIFSRIYLSTKFVDIVAFFRANLSLHSPIPHHRPRLRLDHATGHRTSRRKSPEIILDLVFLNQ</sequence>
<keyword evidence="2" id="KW-1185">Reference proteome</keyword>
<proteinExistence type="predicted"/>
<evidence type="ECO:0000313" key="1">
    <source>
        <dbReference type="EMBL" id="KAI8553768.1"/>
    </source>
</evidence>
<evidence type="ECO:0000313" key="2">
    <source>
        <dbReference type="Proteomes" id="UP001062846"/>
    </source>
</evidence>
<organism evidence="1 2">
    <name type="scientific">Rhododendron molle</name>
    <name type="common">Chinese azalea</name>
    <name type="synonym">Azalea mollis</name>
    <dbReference type="NCBI Taxonomy" id="49168"/>
    <lineage>
        <taxon>Eukaryota</taxon>
        <taxon>Viridiplantae</taxon>
        <taxon>Streptophyta</taxon>
        <taxon>Embryophyta</taxon>
        <taxon>Tracheophyta</taxon>
        <taxon>Spermatophyta</taxon>
        <taxon>Magnoliopsida</taxon>
        <taxon>eudicotyledons</taxon>
        <taxon>Gunneridae</taxon>
        <taxon>Pentapetalae</taxon>
        <taxon>asterids</taxon>
        <taxon>Ericales</taxon>
        <taxon>Ericaceae</taxon>
        <taxon>Ericoideae</taxon>
        <taxon>Rhodoreae</taxon>
        <taxon>Rhododendron</taxon>
    </lineage>
</organism>
<comment type="caution">
    <text evidence="1">The sequence shown here is derived from an EMBL/GenBank/DDBJ whole genome shotgun (WGS) entry which is preliminary data.</text>
</comment>
<gene>
    <name evidence="1" type="ORF">RHMOL_Rhmol05G0041800</name>
</gene>
<protein>
    <submittedName>
        <fullName evidence="1">Uncharacterized protein</fullName>
    </submittedName>
</protein>
<dbReference type="Proteomes" id="UP001062846">
    <property type="component" value="Chromosome 5"/>
</dbReference>
<reference evidence="1" key="1">
    <citation type="submission" date="2022-02" db="EMBL/GenBank/DDBJ databases">
        <title>Plant Genome Project.</title>
        <authorList>
            <person name="Zhang R.-G."/>
        </authorList>
    </citation>
    <scope>NUCLEOTIDE SEQUENCE</scope>
    <source>
        <strain evidence="1">AT1</strain>
    </source>
</reference>
<dbReference type="EMBL" id="CM046392">
    <property type="protein sequence ID" value="KAI8553768.1"/>
    <property type="molecule type" value="Genomic_DNA"/>
</dbReference>